<organism evidence="1 2">
    <name type="scientific">Xanthomonas phage Suba</name>
    <dbReference type="NCBI Taxonomy" id="2674975"/>
    <lineage>
        <taxon>Viruses</taxon>
        <taxon>Duplodnaviria</taxon>
        <taxon>Heunggongvirae</taxon>
        <taxon>Uroviricota</taxon>
        <taxon>Caudoviricetes</taxon>
        <taxon>Stanbaylleyvirinae</taxon>
        <taxon>Subavirus</taxon>
        <taxon>Subavirus suba</taxon>
    </lineage>
</organism>
<dbReference type="GeneID" id="79707329"/>
<sequence length="63" mass="7073">MKHGTDPGQGSEFTICGIAFDAHDSGDYDRTIEFAQPGEVITCPECRKVIAYFKSIKHWKEPI</sequence>
<evidence type="ECO:0000313" key="2">
    <source>
        <dbReference type="Proteomes" id="UP000464334"/>
    </source>
</evidence>
<keyword evidence="2" id="KW-1185">Reference proteome</keyword>
<protein>
    <submittedName>
        <fullName evidence="1">Uncharacterized protein</fullName>
    </submittedName>
</protein>
<accession>A0A679KKI7</accession>
<proteinExistence type="predicted"/>
<dbReference type="Proteomes" id="UP000464334">
    <property type="component" value="Chromosome"/>
</dbReference>
<dbReference type="KEGG" id="vg:79707329"/>
<dbReference type="EMBL" id="LR743530">
    <property type="protein sequence ID" value="CAA2409827.1"/>
    <property type="molecule type" value="Genomic_DNA"/>
</dbReference>
<reference evidence="1 2" key="1">
    <citation type="submission" date="2019-12" db="EMBL/GenBank/DDBJ databases">
        <authorList>
            <person name="Ansaldi M."/>
            <person name="Clavijo F."/>
        </authorList>
    </citation>
    <scope>NUCLEOTIDE SEQUENCE [LARGE SCALE GENOMIC DNA]</scope>
</reference>
<dbReference type="RefSeq" id="YP_010742789.1">
    <property type="nucleotide sequence ID" value="NC_073092.1"/>
</dbReference>
<evidence type="ECO:0000313" key="1">
    <source>
        <dbReference type="EMBL" id="CAA2409827.1"/>
    </source>
</evidence>
<name>A0A679KKI7_9CAUD</name>